<name>A0ABR9SUK2_9PSED</name>
<sequence length="393" mass="43598">MNPIEICKQNLSIINDLVNTLLRQIGERPLSRENRQEIDNFTRIYKNFSNSIKSSTPDVEALIVLASYSAIHAHSLGMKISRAHNFSDEIRVTARALEEKASQLREIINSSEAFSEPYMISSAHGNSDGSLSENDSVSSQEKNIIELQTKLRSEIETFERDIAKGNNEIEELKRKSSESSKKSLDEVSNLNVSIERLKSEILELKNNLIKEVGKAEKIAEGAQERSKEVDSQINGLLGQNASKILLIDYANTAELEGKSANALRGWSLACMALTGIILCLALYESLSSGLDWKQAIFKVFTAIALSVPAAYLARESAKHRSQEHVNRRISMDLRAITPYIATLPGDEQNKIKSEVASRIFGVQENGGINSDNYPVNVQELAKMIIDKIPAPKP</sequence>
<evidence type="ECO:0000313" key="4">
    <source>
        <dbReference type="Proteomes" id="UP000613075"/>
    </source>
</evidence>
<evidence type="ECO:0008006" key="5">
    <source>
        <dbReference type="Google" id="ProtNLM"/>
    </source>
</evidence>
<reference evidence="3 4" key="1">
    <citation type="submission" date="2020-10" db="EMBL/GenBank/DDBJ databases">
        <title>The draft genomes of Cyclamen pathogen Pseudomonas sp.</title>
        <authorList>
            <person name="Fujikawa T."/>
            <person name="Sawada H."/>
        </authorList>
    </citation>
    <scope>NUCLEOTIDE SEQUENCE [LARGE SCALE GENOMIC DNA]</scope>
    <source>
        <strain evidence="3 4">MAFF 301449</strain>
    </source>
</reference>
<accession>A0ABR9SUK2</accession>
<feature type="compositionally biased region" description="Polar residues" evidence="2">
    <location>
        <begin position="123"/>
        <end position="139"/>
    </location>
</feature>
<proteinExistence type="predicted"/>
<evidence type="ECO:0000256" key="1">
    <source>
        <dbReference type="SAM" id="Coils"/>
    </source>
</evidence>
<dbReference type="EMBL" id="JADDUM010000137">
    <property type="protein sequence ID" value="MBE8592604.1"/>
    <property type="molecule type" value="Genomic_DNA"/>
</dbReference>
<evidence type="ECO:0000256" key="2">
    <source>
        <dbReference type="SAM" id="MobiDB-lite"/>
    </source>
</evidence>
<protein>
    <recommendedName>
        <fullName evidence="5">Chromosome partition protein Smc</fullName>
    </recommendedName>
</protein>
<gene>
    <name evidence="3" type="ORF">IQK56_17640</name>
</gene>
<organism evidence="3 4">
    <name type="scientific">Pseudomonas cyclaminis</name>
    <dbReference type="NCBI Taxonomy" id="2781239"/>
    <lineage>
        <taxon>Bacteria</taxon>
        <taxon>Pseudomonadati</taxon>
        <taxon>Pseudomonadota</taxon>
        <taxon>Gammaproteobacteria</taxon>
        <taxon>Pseudomonadales</taxon>
        <taxon>Pseudomonadaceae</taxon>
        <taxon>Pseudomonas</taxon>
    </lineage>
</organism>
<evidence type="ECO:0000313" key="3">
    <source>
        <dbReference type="EMBL" id="MBE8592604.1"/>
    </source>
</evidence>
<feature type="region of interest" description="Disordered" evidence="2">
    <location>
        <begin position="120"/>
        <end position="139"/>
    </location>
</feature>
<keyword evidence="4" id="KW-1185">Reference proteome</keyword>
<feature type="coiled-coil region" evidence="1">
    <location>
        <begin position="148"/>
        <end position="225"/>
    </location>
</feature>
<comment type="caution">
    <text evidence="3">The sequence shown here is derived from an EMBL/GenBank/DDBJ whole genome shotgun (WGS) entry which is preliminary data.</text>
</comment>
<dbReference type="Proteomes" id="UP000613075">
    <property type="component" value="Unassembled WGS sequence"/>
</dbReference>
<dbReference type="RefSeq" id="WP_193862450.1">
    <property type="nucleotide sequence ID" value="NZ_JADDUM010000137.1"/>
</dbReference>
<keyword evidence="1" id="KW-0175">Coiled coil</keyword>